<dbReference type="AlphaFoldDB" id="A0A538U4T6"/>
<evidence type="ECO:0000259" key="3">
    <source>
        <dbReference type="Pfam" id="PF18935"/>
    </source>
</evidence>
<dbReference type="EMBL" id="VBPB01000196">
    <property type="protein sequence ID" value="TMQ70895.1"/>
    <property type="molecule type" value="Genomic_DNA"/>
</dbReference>
<dbReference type="InterPro" id="IPR043738">
    <property type="entry name" value="DUF5683"/>
</dbReference>
<feature type="region of interest" description="Disordered" evidence="1">
    <location>
        <begin position="62"/>
        <end position="94"/>
    </location>
</feature>
<dbReference type="Proteomes" id="UP000319771">
    <property type="component" value="Unassembled WGS sequence"/>
</dbReference>
<sequence>MAAVVAVVAVLCALGPAVARGAAAPMAAGDSVVKAASPPAERASNPAPARADSAARRLVAPTDTTATPEDQAGAWDEADSVRTGPRKPRTLPPEARFDQPHWVMLRSLVVPGWGQAHNHAWIKAALVAVGDGVMRVRLIHDERRLSNLNGVAKDRLGTLAMTTDQVAAAQAELAAAQASGDQARIDAAEAALAVANIANREASDAYNRAVAVYNTLLDQAISRRWVAAGVLAYALLDAYIDAHFRSFDADFRIDPALPGETKPAGAHLRLGWRF</sequence>
<evidence type="ECO:0000256" key="1">
    <source>
        <dbReference type="SAM" id="MobiDB-lite"/>
    </source>
</evidence>
<feature type="domain" description="DUF5683" evidence="3">
    <location>
        <begin position="99"/>
        <end position="251"/>
    </location>
</feature>
<name>A0A538U4T6_UNCEI</name>
<proteinExistence type="predicted"/>
<evidence type="ECO:0000313" key="5">
    <source>
        <dbReference type="Proteomes" id="UP000319771"/>
    </source>
</evidence>
<feature type="region of interest" description="Disordered" evidence="1">
    <location>
        <begin position="37"/>
        <end position="56"/>
    </location>
</feature>
<comment type="caution">
    <text evidence="4">The sequence shown here is derived from an EMBL/GenBank/DDBJ whole genome shotgun (WGS) entry which is preliminary data.</text>
</comment>
<organism evidence="4 5">
    <name type="scientific">Eiseniibacteriota bacterium</name>
    <dbReference type="NCBI Taxonomy" id="2212470"/>
    <lineage>
        <taxon>Bacteria</taxon>
        <taxon>Candidatus Eiseniibacteriota</taxon>
    </lineage>
</organism>
<protein>
    <recommendedName>
        <fullName evidence="3">DUF5683 domain-containing protein</fullName>
    </recommendedName>
</protein>
<feature type="chain" id="PRO_5021884522" description="DUF5683 domain-containing protein" evidence="2">
    <location>
        <begin position="20"/>
        <end position="274"/>
    </location>
</feature>
<reference evidence="4 5" key="1">
    <citation type="journal article" date="2019" name="Nat. Microbiol.">
        <title>Mediterranean grassland soil C-N compound turnover is dependent on rainfall and depth, and is mediated by genomically divergent microorganisms.</title>
        <authorList>
            <person name="Diamond S."/>
            <person name="Andeer P.F."/>
            <person name="Li Z."/>
            <person name="Crits-Christoph A."/>
            <person name="Burstein D."/>
            <person name="Anantharaman K."/>
            <person name="Lane K.R."/>
            <person name="Thomas B.C."/>
            <person name="Pan C."/>
            <person name="Northen T.R."/>
            <person name="Banfield J.F."/>
        </authorList>
    </citation>
    <scope>NUCLEOTIDE SEQUENCE [LARGE SCALE GENOMIC DNA]</scope>
    <source>
        <strain evidence="4">WS_11</strain>
    </source>
</reference>
<feature type="compositionally biased region" description="Low complexity" evidence="1">
    <location>
        <begin position="42"/>
        <end position="52"/>
    </location>
</feature>
<evidence type="ECO:0000256" key="2">
    <source>
        <dbReference type="SAM" id="SignalP"/>
    </source>
</evidence>
<keyword evidence="2" id="KW-0732">Signal</keyword>
<accession>A0A538U4T6</accession>
<feature type="signal peptide" evidence="2">
    <location>
        <begin position="1"/>
        <end position="19"/>
    </location>
</feature>
<gene>
    <name evidence="4" type="ORF">E6K81_11425</name>
</gene>
<dbReference type="Pfam" id="PF18935">
    <property type="entry name" value="DUF5683"/>
    <property type="match status" value="1"/>
</dbReference>
<evidence type="ECO:0000313" key="4">
    <source>
        <dbReference type="EMBL" id="TMQ70895.1"/>
    </source>
</evidence>